<evidence type="ECO:0008006" key="11">
    <source>
        <dbReference type="Google" id="ProtNLM"/>
    </source>
</evidence>
<dbReference type="GO" id="GO:0015643">
    <property type="term" value="F:toxic substance binding"/>
    <property type="evidence" value="ECO:0007669"/>
    <property type="project" value="InterPro"/>
</dbReference>
<evidence type="ECO:0000313" key="9">
    <source>
        <dbReference type="EMBL" id="CAG7715933.1"/>
    </source>
</evidence>
<evidence type="ECO:0000256" key="2">
    <source>
        <dbReference type="ARBA" id="ARBA00022692"/>
    </source>
</evidence>
<keyword evidence="2 6" id="KW-0812">Transmembrane</keyword>
<proteinExistence type="predicted"/>
<feature type="transmembrane region" description="Helical" evidence="6">
    <location>
        <begin position="382"/>
        <end position="403"/>
    </location>
</feature>
<dbReference type="AlphaFoldDB" id="A0A8J2J7I7"/>
<dbReference type="PANTHER" id="PTHR31918">
    <property type="entry name" value="TRANSMEMBRANE PROTEIN 181"/>
    <property type="match status" value="1"/>
</dbReference>
<feature type="domain" description="TMEM181 GOLD" evidence="8">
    <location>
        <begin position="112"/>
        <end position="228"/>
    </location>
</feature>
<feature type="region of interest" description="Disordered" evidence="5">
    <location>
        <begin position="505"/>
        <end position="544"/>
    </location>
</feature>
<feature type="transmembrane region" description="Helical" evidence="6">
    <location>
        <begin position="69"/>
        <end position="89"/>
    </location>
</feature>
<evidence type="ECO:0000256" key="1">
    <source>
        <dbReference type="ARBA" id="ARBA00004141"/>
    </source>
</evidence>
<gene>
    <name evidence="9" type="ORF">AFUS01_LOCUS5468</name>
</gene>
<dbReference type="Proteomes" id="UP000708208">
    <property type="component" value="Unassembled WGS sequence"/>
</dbReference>
<dbReference type="InterPro" id="IPR054077">
    <property type="entry name" value="TMEM181_GOLD"/>
</dbReference>
<comment type="subcellular location">
    <subcellularLocation>
        <location evidence="1">Membrane</location>
        <topology evidence="1">Multi-pass membrane protein</topology>
    </subcellularLocation>
</comment>
<feature type="domain" description="Wntless-like transmembrane" evidence="7">
    <location>
        <begin position="229"/>
        <end position="481"/>
    </location>
</feature>
<evidence type="ECO:0000256" key="3">
    <source>
        <dbReference type="ARBA" id="ARBA00022989"/>
    </source>
</evidence>
<feature type="transmembrane region" description="Helical" evidence="6">
    <location>
        <begin position="241"/>
        <end position="262"/>
    </location>
</feature>
<keyword evidence="10" id="KW-1185">Reference proteome</keyword>
<accession>A0A8J2J7I7</accession>
<dbReference type="EMBL" id="CAJVCH010034896">
    <property type="protein sequence ID" value="CAG7715933.1"/>
    <property type="molecule type" value="Genomic_DNA"/>
</dbReference>
<feature type="compositionally biased region" description="Acidic residues" evidence="5">
    <location>
        <begin position="505"/>
        <end position="519"/>
    </location>
</feature>
<sequence>MKPGEGDGSNLGYSYYMPKGGLLRLKSLCTFNCCDLFGVFNRYLAPAYHHDRCERSVQMKLYTMHKREFVVIFMGFFVALGLVVFIGLVGPPITWTYERQASHLNITDMAAGPFGLKSPSFSTYHQQVWLITKIDTAKRDDEAFEKTFMMSLDLFGISEGRVLKLFELPTERSRRLNCPNSGDCQPITLLHLGFVDFPKYFVAVSFSGLESVRERYKIKDIHFFFKTYNPSFTQMEMSFRFIYASASFAVTCWFMYVLRKYLMSDWSIEQKWMAILLPLLFLYNNPAFPLMFLINSTFPGMMDAIFQVTFLSALFLFWLSIYHGLRQVERRFLTFYLPKLVLVGSLWLSAIILASWQKLNTTRDPTYSYILDATKFNNLKNFFLVCGATYFLYLVYLILKAYSDLRSMPYFDLRLKFLTGLMLIVLKVSMLVTYFRFGMDVLEDHFVADLSTKYTSSAEFMSFYGLLNFYVFTMVFVYSPSSSATLNNSSLTITKDNPSFSMVNDSDEDVIYGSDDEDETKAPLNNNSRCRSTPIPAHQGDDSD</sequence>
<dbReference type="Pfam" id="PF21885">
    <property type="entry name" value="TMEM181_GOLD"/>
    <property type="match status" value="1"/>
</dbReference>
<dbReference type="OrthoDB" id="28186at2759"/>
<evidence type="ECO:0000313" key="10">
    <source>
        <dbReference type="Proteomes" id="UP000708208"/>
    </source>
</evidence>
<keyword evidence="3 6" id="KW-1133">Transmembrane helix</keyword>
<reference evidence="9" key="1">
    <citation type="submission" date="2021-06" db="EMBL/GenBank/DDBJ databases">
        <authorList>
            <person name="Hodson N. C."/>
            <person name="Mongue J. A."/>
            <person name="Jaron S. K."/>
        </authorList>
    </citation>
    <scope>NUCLEOTIDE SEQUENCE</scope>
</reference>
<feature type="transmembrane region" description="Helical" evidence="6">
    <location>
        <begin position="457"/>
        <end position="478"/>
    </location>
</feature>
<dbReference type="PANTHER" id="PTHR31918:SF1">
    <property type="entry name" value="TRANSMEMBRANE PROTEIN 181"/>
    <property type="match status" value="1"/>
</dbReference>
<organism evidence="9 10">
    <name type="scientific">Allacma fusca</name>
    <dbReference type="NCBI Taxonomy" id="39272"/>
    <lineage>
        <taxon>Eukaryota</taxon>
        <taxon>Metazoa</taxon>
        <taxon>Ecdysozoa</taxon>
        <taxon>Arthropoda</taxon>
        <taxon>Hexapoda</taxon>
        <taxon>Collembola</taxon>
        <taxon>Symphypleona</taxon>
        <taxon>Sminthuridae</taxon>
        <taxon>Allacma</taxon>
    </lineage>
</organism>
<feature type="transmembrane region" description="Helical" evidence="6">
    <location>
        <begin position="304"/>
        <end position="325"/>
    </location>
</feature>
<name>A0A8J2J7I7_9HEXA</name>
<dbReference type="InterPro" id="IPR040416">
    <property type="entry name" value="TMEM181"/>
</dbReference>
<evidence type="ECO:0000256" key="4">
    <source>
        <dbReference type="ARBA" id="ARBA00023136"/>
    </source>
</evidence>
<dbReference type="Pfam" id="PF06664">
    <property type="entry name" value="WLS-like_TM"/>
    <property type="match status" value="1"/>
</dbReference>
<evidence type="ECO:0000256" key="5">
    <source>
        <dbReference type="SAM" id="MobiDB-lite"/>
    </source>
</evidence>
<feature type="transmembrane region" description="Helical" evidence="6">
    <location>
        <begin position="415"/>
        <end position="437"/>
    </location>
</feature>
<comment type="caution">
    <text evidence="9">The sequence shown here is derived from an EMBL/GenBank/DDBJ whole genome shotgun (WGS) entry which is preliminary data.</text>
</comment>
<dbReference type="GO" id="GO:0016020">
    <property type="term" value="C:membrane"/>
    <property type="evidence" value="ECO:0007669"/>
    <property type="project" value="UniProtKB-SubCell"/>
</dbReference>
<feature type="transmembrane region" description="Helical" evidence="6">
    <location>
        <begin position="337"/>
        <end position="356"/>
    </location>
</feature>
<feature type="transmembrane region" description="Helical" evidence="6">
    <location>
        <begin position="274"/>
        <end position="298"/>
    </location>
</feature>
<evidence type="ECO:0000256" key="6">
    <source>
        <dbReference type="SAM" id="Phobius"/>
    </source>
</evidence>
<evidence type="ECO:0000259" key="7">
    <source>
        <dbReference type="Pfam" id="PF06664"/>
    </source>
</evidence>
<keyword evidence="4 6" id="KW-0472">Membrane</keyword>
<evidence type="ECO:0000259" key="8">
    <source>
        <dbReference type="Pfam" id="PF21885"/>
    </source>
</evidence>
<dbReference type="InterPro" id="IPR047843">
    <property type="entry name" value="WLS-like_TM"/>
</dbReference>
<protein>
    <recommendedName>
        <fullName evidence="11">Transmembrane protein 181</fullName>
    </recommendedName>
</protein>